<accession>K8WVC8</accession>
<dbReference type="Proteomes" id="UP000010290">
    <property type="component" value="Chromosome"/>
</dbReference>
<dbReference type="Gene3D" id="1.10.1660.10">
    <property type="match status" value="1"/>
</dbReference>
<dbReference type="OrthoDB" id="5567704at2"/>
<sequence>MEQFAPLTIVDFCVHTGLIEDELYEIVGLGIVQPIEMNNQWLFDEQSIIIVKRAVRLYHELEIDWPGIAMAINLLDQNEILRRENEILRLQLGRFID</sequence>
<dbReference type="HOGENOM" id="CLU_144710_3_1_6"/>
<dbReference type="Pfam" id="PF13591">
    <property type="entry name" value="MerR_2"/>
    <property type="match status" value="1"/>
</dbReference>
<evidence type="ECO:0000313" key="1">
    <source>
        <dbReference type="EMBL" id="EKT60160.1"/>
    </source>
</evidence>
<proteinExistence type="predicted"/>
<reference evidence="1 2" key="1">
    <citation type="journal article" date="2012" name="BMC Genomics">
        <title>Comparative genomics of bacteria in the genus Providencia isolated from wild Drosophila melanogaster.</title>
        <authorList>
            <person name="Galac M.R."/>
            <person name="Lazzaro B.P."/>
        </authorList>
    </citation>
    <scope>NUCLEOTIDE SEQUENCE [LARGE SCALE GENOMIC DNA]</scope>
    <source>
        <strain evidence="1 2">DSM 19967</strain>
    </source>
</reference>
<comment type="caution">
    <text evidence="1">The sequence shown here is derived from an EMBL/GenBank/DDBJ whole genome shotgun (WGS) entry which is preliminary data.</text>
</comment>
<evidence type="ECO:0000313" key="2">
    <source>
        <dbReference type="Proteomes" id="UP000010290"/>
    </source>
</evidence>
<dbReference type="AlphaFoldDB" id="K8WVC8"/>
<dbReference type="RefSeq" id="WP_008914867.1">
    <property type="nucleotide sequence ID" value="NZ_CM001773.1"/>
</dbReference>
<keyword evidence="2" id="KW-1185">Reference proteome</keyword>
<gene>
    <name evidence="1" type="ORF">OO7_05014</name>
</gene>
<dbReference type="PATRIC" id="fig|1141660.3.peg.1016"/>
<organism evidence="1 2">
    <name type="scientific">Providencia sneebia DSM 19967</name>
    <dbReference type="NCBI Taxonomy" id="1141660"/>
    <lineage>
        <taxon>Bacteria</taxon>
        <taxon>Pseudomonadati</taxon>
        <taxon>Pseudomonadota</taxon>
        <taxon>Gammaproteobacteria</taxon>
        <taxon>Enterobacterales</taxon>
        <taxon>Morganellaceae</taxon>
        <taxon>Providencia</taxon>
    </lineage>
</organism>
<dbReference type="EMBL" id="AKKN01000005">
    <property type="protein sequence ID" value="EKT60160.1"/>
    <property type="molecule type" value="Genomic_DNA"/>
</dbReference>
<protein>
    <submittedName>
        <fullName evidence="1">Chaperone-modulator protein CbpM</fullName>
    </submittedName>
</protein>
<name>K8WVC8_9GAMM</name>